<comment type="subunit">
    <text evidence="5">Part of the 30S ribosomal subunit.</text>
</comment>
<accession>A0A2J6N3G2</accession>
<dbReference type="InterPro" id="IPR001266">
    <property type="entry name" value="Ribosomal_eS19"/>
</dbReference>
<dbReference type="OMA" id="WAPFVKT"/>
<dbReference type="SMART" id="SM01413">
    <property type="entry name" value="Ribosomal_S19e"/>
    <property type="match status" value="1"/>
</dbReference>
<dbReference type="Proteomes" id="UP000652307">
    <property type="component" value="Unassembled WGS sequence"/>
</dbReference>
<sequence>MVNAMQVPPSILVERLAKYLKENYSEVINPPEWSKFSKTGSYKEYIPLQEDWWYYRAASILRKLYKAKGPVGIERFRVIYGGKKRFGSSPPHFRKGSGAIARNILKQLEKAGLVTRISGKGRTLTPNAVSLLDRISKEIMSELAEQTPELKRYL</sequence>
<dbReference type="SUPFAM" id="SSF46785">
    <property type="entry name" value="Winged helix' DNA-binding domain"/>
    <property type="match status" value="1"/>
</dbReference>
<dbReference type="Proteomes" id="UP000886076">
    <property type="component" value="Unassembled WGS sequence"/>
</dbReference>
<dbReference type="Pfam" id="PF01090">
    <property type="entry name" value="Ribosomal_S19e"/>
    <property type="match status" value="1"/>
</dbReference>
<dbReference type="PANTHER" id="PTHR11710">
    <property type="entry name" value="40S RIBOSOMAL PROTEIN S19"/>
    <property type="match status" value="1"/>
</dbReference>
<evidence type="ECO:0000313" key="8">
    <source>
        <dbReference type="EMBL" id="PMB75776.1"/>
    </source>
</evidence>
<dbReference type="PANTHER" id="PTHR11710:SF0">
    <property type="entry name" value="40S RIBOSOMAL PROTEIN S19"/>
    <property type="match status" value="1"/>
</dbReference>
<dbReference type="AlphaFoldDB" id="A0A2J6N3G2"/>
<dbReference type="EMBL" id="PNIM01000006">
    <property type="protein sequence ID" value="PMB75776.1"/>
    <property type="molecule type" value="Genomic_DNA"/>
</dbReference>
<evidence type="ECO:0000256" key="5">
    <source>
        <dbReference type="HAMAP-Rule" id="MF_01474"/>
    </source>
</evidence>
<keyword evidence="3 5" id="KW-0687">Ribonucleoprotein</keyword>
<reference evidence="8 9" key="1">
    <citation type="submission" date="2018-01" db="EMBL/GenBank/DDBJ databases">
        <title>Metagenomic assembled genomes from two thermal pools in the Uzon Caldera, Kamchatka, Russia.</title>
        <authorList>
            <person name="Wilkins L."/>
            <person name="Ettinger C."/>
        </authorList>
    </citation>
    <scope>NUCLEOTIDE SEQUENCE [LARGE SCALE GENOMIC DNA]</scope>
    <source>
        <strain evidence="8">ZAV-06</strain>
    </source>
</reference>
<dbReference type="Proteomes" id="UP000237153">
    <property type="component" value="Unassembled WGS sequence"/>
</dbReference>
<dbReference type="InterPro" id="IPR036390">
    <property type="entry name" value="WH_DNA-bd_sf"/>
</dbReference>
<protein>
    <recommendedName>
        <fullName evidence="4 5">Small ribosomal subunit protein eS19</fullName>
    </recommendedName>
</protein>
<dbReference type="EMBL" id="JADEZV010000001">
    <property type="protein sequence ID" value="MBE9390624.1"/>
    <property type="molecule type" value="Genomic_DNA"/>
</dbReference>
<dbReference type="EMBL" id="DSFH01000002">
    <property type="protein sequence ID" value="HEW63452.1"/>
    <property type="molecule type" value="Genomic_DNA"/>
</dbReference>
<comment type="function">
    <text evidence="5">May be involved in maturation of the 30S ribosomal subunit.</text>
</comment>
<comment type="caution">
    <text evidence="8">The sequence shown here is derived from an EMBL/GenBank/DDBJ whole genome shotgun (WGS) entry which is preliminary data.</text>
</comment>
<dbReference type="RefSeq" id="WP_014558393.1">
    <property type="nucleotide sequence ID" value="NZ_DSFH01000002.1"/>
</dbReference>
<evidence type="ECO:0000313" key="7">
    <source>
        <dbReference type="EMBL" id="MBE9390624.1"/>
    </source>
</evidence>
<dbReference type="NCBIfam" id="NF006811">
    <property type="entry name" value="PRK09333.1"/>
    <property type="match status" value="1"/>
</dbReference>
<reference evidence="7" key="3">
    <citation type="submission" date="2020-10" db="EMBL/GenBank/DDBJ databases">
        <title>Fervidococcus fontis strain 3639Fd - the first crenarchaeon capable of growth on lipids.</title>
        <authorList>
            <person name="Kochetkova T.V."/>
            <person name="Elcheninov A.G."/>
            <person name="Toschakov S.V."/>
            <person name="Kublanov I.V."/>
        </authorList>
    </citation>
    <scope>NUCLEOTIDE SEQUENCE</scope>
    <source>
        <strain evidence="7">3639Fd</strain>
    </source>
</reference>
<gene>
    <name evidence="5" type="primary">rps19e</name>
    <name evidence="8" type="ORF">C0188_01550</name>
    <name evidence="6" type="ORF">ENO39_00085</name>
    <name evidence="7" type="ORF">IOK49_00780</name>
</gene>
<keyword evidence="2 5" id="KW-0689">Ribosomal protein</keyword>
<dbReference type="HAMAP" id="MF_01474">
    <property type="entry name" value="Ribosomal_eS19"/>
    <property type="match status" value="1"/>
</dbReference>
<proteinExistence type="inferred from homology"/>
<evidence type="ECO:0000256" key="2">
    <source>
        <dbReference type="ARBA" id="ARBA00022980"/>
    </source>
</evidence>
<dbReference type="FunFam" id="1.10.10.10:FF:000449">
    <property type="entry name" value="30S ribosomal protein S19e"/>
    <property type="match status" value="1"/>
</dbReference>
<evidence type="ECO:0000313" key="9">
    <source>
        <dbReference type="Proteomes" id="UP000237153"/>
    </source>
</evidence>
<evidence type="ECO:0000256" key="3">
    <source>
        <dbReference type="ARBA" id="ARBA00023274"/>
    </source>
</evidence>
<dbReference type="InterPro" id="IPR036388">
    <property type="entry name" value="WH-like_DNA-bd_sf"/>
</dbReference>
<dbReference type="GeneID" id="12450358"/>
<evidence type="ECO:0000256" key="4">
    <source>
        <dbReference type="ARBA" id="ARBA00035143"/>
    </source>
</evidence>
<dbReference type="GO" id="GO:0003735">
    <property type="term" value="F:structural constituent of ribosome"/>
    <property type="evidence" value="ECO:0007669"/>
    <property type="project" value="InterPro"/>
</dbReference>
<dbReference type="InterPro" id="IPR027548">
    <property type="entry name" value="Ribosomal_eS19_archaeal"/>
</dbReference>
<reference evidence="6" key="2">
    <citation type="journal article" date="2020" name="mSystems">
        <title>Genome- and Community-Level Interaction Insights into Carbon Utilization and Element Cycling Functions of Hydrothermarchaeota in Hydrothermal Sediment.</title>
        <authorList>
            <person name="Zhou Z."/>
            <person name="Liu Y."/>
            <person name="Xu W."/>
            <person name="Pan J."/>
            <person name="Luo Z.H."/>
            <person name="Li M."/>
        </authorList>
    </citation>
    <scope>NUCLEOTIDE SEQUENCE [LARGE SCALE GENOMIC DNA]</scope>
    <source>
        <strain evidence="6">SpSt-1261</strain>
    </source>
</reference>
<organism evidence="8 9">
    <name type="scientific">Fervidicoccus fontis</name>
    <dbReference type="NCBI Taxonomy" id="683846"/>
    <lineage>
        <taxon>Archaea</taxon>
        <taxon>Thermoproteota</taxon>
        <taxon>Thermoprotei</taxon>
        <taxon>Fervidicoccales</taxon>
        <taxon>Fervidicoccaceae</taxon>
        <taxon>Fervidicoccus</taxon>
    </lineage>
</organism>
<evidence type="ECO:0000313" key="6">
    <source>
        <dbReference type="EMBL" id="HEW63452.1"/>
    </source>
</evidence>
<dbReference type="Gene3D" id="1.10.10.10">
    <property type="entry name" value="Winged helix-like DNA-binding domain superfamily/Winged helix DNA-binding domain"/>
    <property type="match status" value="1"/>
</dbReference>
<evidence type="ECO:0000256" key="1">
    <source>
        <dbReference type="ARBA" id="ARBA00010014"/>
    </source>
</evidence>
<dbReference type="GO" id="GO:0006412">
    <property type="term" value="P:translation"/>
    <property type="evidence" value="ECO:0007669"/>
    <property type="project" value="UniProtKB-UniRule"/>
</dbReference>
<comment type="similarity">
    <text evidence="1 5">Belongs to the eukaryotic ribosomal protein eS19 family.</text>
</comment>
<dbReference type="GO" id="GO:0022627">
    <property type="term" value="C:cytosolic small ribosomal subunit"/>
    <property type="evidence" value="ECO:0007669"/>
    <property type="project" value="TreeGrafter"/>
</dbReference>
<dbReference type="GO" id="GO:0003723">
    <property type="term" value="F:RNA binding"/>
    <property type="evidence" value="ECO:0007669"/>
    <property type="project" value="TreeGrafter"/>
</dbReference>
<dbReference type="GO" id="GO:0000028">
    <property type="term" value="P:ribosomal small subunit assembly"/>
    <property type="evidence" value="ECO:0007669"/>
    <property type="project" value="TreeGrafter"/>
</dbReference>
<name>A0A2J6N3G2_9CREN</name>